<feature type="transmembrane region" description="Helical" evidence="2">
    <location>
        <begin position="89"/>
        <end position="107"/>
    </location>
</feature>
<protein>
    <submittedName>
        <fullName evidence="3">Uncharacterized protein</fullName>
    </submittedName>
</protein>
<evidence type="ECO:0000256" key="2">
    <source>
        <dbReference type="SAM" id="Phobius"/>
    </source>
</evidence>
<keyword evidence="2" id="KW-0472">Membrane</keyword>
<keyword evidence="2" id="KW-0812">Transmembrane</keyword>
<feature type="region of interest" description="Disordered" evidence="1">
    <location>
        <begin position="1"/>
        <end position="29"/>
    </location>
</feature>
<reference evidence="3 4" key="1">
    <citation type="journal article" date="2008" name="J. Bacteriol.">
        <title>The genome sequence of the tomato-pathogenic actinomycete Clavibacter michiganensis subsp. michiganensis NCPPB382 reveals a large island involved in pathogenicity.</title>
        <authorList>
            <person name="Gartemann K.H."/>
            <person name="Abt B."/>
            <person name="Bekel T."/>
            <person name="Burger A."/>
            <person name="Engemann J."/>
            <person name="Flugel M."/>
            <person name="Gaigalat L."/>
            <person name="Goesmann A."/>
            <person name="Grafen I."/>
            <person name="Kalinowski J."/>
            <person name="Kaup O."/>
            <person name="Kirchner O."/>
            <person name="Krause L."/>
            <person name="Linke B."/>
            <person name="McHardy A."/>
            <person name="Meyer F."/>
            <person name="Pohle S."/>
            <person name="Ruckert C."/>
            <person name="Schneiker S."/>
            <person name="Zellermann E.M."/>
            <person name="Puhler A."/>
            <person name="Eichenlaub R."/>
            <person name="Kaiser O."/>
            <person name="Bartels D."/>
        </authorList>
    </citation>
    <scope>NUCLEOTIDE SEQUENCE [LARGE SCALE GENOMIC DNA]</scope>
    <source>
        <strain evidence="3 4">NCPPB 382</strain>
    </source>
</reference>
<evidence type="ECO:0000256" key="1">
    <source>
        <dbReference type="SAM" id="MobiDB-lite"/>
    </source>
</evidence>
<proteinExistence type="predicted"/>
<keyword evidence="2" id="KW-1133">Transmembrane helix</keyword>
<feature type="compositionally biased region" description="Basic and acidic residues" evidence="1">
    <location>
        <begin position="19"/>
        <end position="29"/>
    </location>
</feature>
<sequence length="215" mass="23160">MRRAIRGARLPRDAPGGDGHGHGHDDAQLSGCERLRDRPRRAVDGAVGCVGGLDIVSGSRSTRPPRGPATRMRHPMPARLYPRPARRRPAALAAAAAVIAVVCFGVAQPAGARPEPLPHSGDWDGFDLYVNPLIEGKHGLRVQTFSHGADYCIPLSHGWNAIPLQHWTRSGSGAKLIVVNNCRQGYLLPKLTWQASPGEVWYLEGAGVYEGHRAS</sequence>
<gene>
    <name evidence="3" type="ordered locus">CMM_0632</name>
</gene>
<evidence type="ECO:0000313" key="4">
    <source>
        <dbReference type="Proteomes" id="UP000001564"/>
    </source>
</evidence>
<dbReference type="AlphaFoldDB" id="A5CNM1"/>
<accession>A5CNM1</accession>
<dbReference type="Proteomes" id="UP000001564">
    <property type="component" value="Chromosome"/>
</dbReference>
<feature type="region of interest" description="Disordered" evidence="1">
    <location>
        <begin position="55"/>
        <end position="76"/>
    </location>
</feature>
<dbReference type="EMBL" id="AM711867">
    <property type="protein sequence ID" value="CAN00659.1"/>
    <property type="molecule type" value="Genomic_DNA"/>
</dbReference>
<evidence type="ECO:0000313" key="3">
    <source>
        <dbReference type="EMBL" id="CAN00659.1"/>
    </source>
</evidence>
<name>A5CNM1_CLAM3</name>
<keyword evidence="4" id="KW-1185">Reference proteome</keyword>
<dbReference type="KEGG" id="cmi:CMM_0632"/>
<organism evidence="3 4">
    <name type="scientific">Clavibacter michiganensis subsp. michiganensis (strain NCPPB 382)</name>
    <dbReference type="NCBI Taxonomy" id="443906"/>
    <lineage>
        <taxon>Bacteria</taxon>
        <taxon>Bacillati</taxon>
        <taxon>Actinomycetota</taxon>
        <taxon>Actinomycetes</taxon>
        <taxon>Micrococcales</taxon>
        <taxon>Microbacteriaceae</taxon>
        <taxon>Clavibacter</taxon>
    </lineage>
</organism>
<dbReference type="HOGENOM" id="CLU_1281314_0_0_11"/>